<name>A0A165YLL7_9BACI</name>
<evidence type="ECO:0000313" key="2">
    <source>
        <dbReference type="Proteomes" id="UP000076476"/>
    </source>
</evidence>
<dbReference type="Proteomes" id="UP000076476">
    <property type="component" value="Unassembled WGS sequence"/>
</dbReference>
<dbReference type="GeneID" id="301127008"/>
<protein>
    <submittedName>
        <fullName evidence="1">Uncharacterized protein</fullName>
    </submittedName>
</protein>
<dbReference type="EMBL" id="LWBR01000013">
    <property type="protein sequence ID" value="KZN97213.1"/>
    <property type="molecule type" value="Genomic_DNA"/>
</dbReference>
<reference evidence="1 2" key="1">
    <citation type="submission" date="2016-04" db="EMBL/GenBank/DDBJ databases">
        <title>Draft genome sequence of Aeribacillus pallidus 8m3 from petroleum reservoir.</title>
        <authorList>
            <person name="Poltaraus A.B."/>
            <person name="Nazina T.N."/>
            <person name="Tourova T.P."/>
            <person name="Malakho S.M."/>
            <person name="Korshunova A.V."/>
            <person name="Sokolova D.S."/>
        </authorList>
    </citation>
    <scope>NUCLEOTIDE SEQUENCE [LARGE SCALE GENOMIC DNA]</scope>
    <source>
        <strain evidence="1 2">8m3</strain>
    </source>
</reference>
<dbReference type="RefSeq" id="WP_063387466.1">
    <property type="nucleotide sequence ID" value="NZ_LVHY01000103.1"/>
</dbReference>
<dbReference type="STRING" id="33936.AZI98_06560"/>
<proteinExistence type="predicted"/>
<dbReference type="AlphaFoldDB" id="A0A165YLL7"/>
<accession>A0A163ZGQ4</accession>
<evidence type="ECO:0000313" key="1">
    <source>
        <dbReference type="EMBL" id="KZN97213.1"/>
    </source>
</evidence>
<organism evidence="1 2">
    <name type="scientific">Aeribacillus pallidus</name>
    <dbReference type="NCBI Taxonomy" id="33936"/>
    <lineage>
        <taxon>Bacteria</taxon>
        <taxon>Bacillati</taxon>
        <taxon>Bacillota</taxon>
        <taxon>Bacilli</taxon>
        <taxon>Bacillales</taxon>
        <taxon>Bacillaceae</taxon>
        <taxon>Aeribacillus</taxon>
    </lineage>
</organism>
<dbReference type="OrthoDB" id="2989824at2"/>
<comment type="caution">
    <text evidence="1">The sequence shown here is derived from an EMBL/GenBank/DDBJ whole genome shotgun (WGS) entry which is preliminary data.</text>
</comment>
<accession>A0A165YLL7</accession>
<sequence length="157" mass="18185">MRWTFVAMIMLEIGLYFLLKNFDLFFNMNMNTLPFFFIMFGIAFMVQAKAEKDDQAIVPAVLLLGLGIHFLWGKSFPFWPDDLTAMIWIIALAFIIRSAQAKSGFAQGFILLLIGSFLYYFPSALTSFIQKSVSNWQAFWPILFVIAGLYLLFFRKK</sequence>
<gene>
    <name evidence="1" type="ORF">AZI98_06560</name>
</gene>
<keyword evidence="2" id="KW-1185">Reference proteome</keyword>